<keyword evidence="5 8" id="KW-1133">Transmembrane helix</keyword>
<dbReference type="GO" id="GO:0016020">
    <property type="term" value="C:membrane"/>
    <property type="evidence" value="ECO:0007669"/>
    <property type="project" value="UniProtKB-SubCell"/>
</dbReference>
<gene>
    <name evidence="11" type="ORF">SteCoe_19473</name>
</gene>
<comment type="subcellular location">
    <subcellularLocation>
        <location evidence="1 7">Membrane</location>
        <topology evidence="1 7">Single-pass type I membrane protein</topology>
    </subcellularLocation>
</comment>
<keyword evidence="3 7" id="KW-0812">Transmembrane</keyword>
<comment type="similarity">
    <text evidence="2 7">Belongs to the EMP24/GP25L family.</text>
</comment>
<dbReference type="AlphaFoldDB" id="A0A1R2BUI7"/>
<evidence type="ECO:0000256" key="4">
    <source>
        <dbReference type="ARBA" id="ARBA00022729"/>
    </source>
</evidence>
<protein>
    <recommendedName>
        <fullName evidence="10">GOLD domain-containing protein</fullName>
    </recommendedName>
</protein>
<dbReference type="EMBL" id="MPUH01000429">
    <property type="protein sequence ID" value="OMJ80317.1"/>
    <property type="molecule type" value="Genomic_DNA"/>
</dbReference>
<sequence>MAILLFISSLLGMSLSLSMSFQGVHNIRCFKSKAETGQEIYISYLISGIKEDSVSVKIKDPDEKLLFLSNPKTRERRMNFQAFIPGYYSLCFESLDKSVKVVSFDLSTESEPINNEVTSEDEYSTLKTHMKQLSIKLEAIDRFFQYYDRRVRVYRSIAIYTNDRLILYSAFKLGVFLVIGTLRVFTLIRLFKNSSQNRI</sequence>
<reference evidence="11 12" key="1">
    <citation type="submission" date="2016-11" db="EMBL/GenBank/DDBJ databases">
        <title>The macronuclear genome of Stentor coeruleus: a giant cell with tiny introns.</title>
        <authorList>
            <person name="Slabodnick M."/>
            <person name="Ruby J.G."/>
            <person name="Reiff S.B."/>
            <person name="Swart E.C."/>
            <person name="Gosai S."/>
            <person name="Prabakaran S."/>
            <person name="Witkowska E."/>
            <person name="Larue G.E."/>
            <person name="Fisher S."/>
            <person name="Freeman R.M."/>
            <person name="Gunawardena J."/>
            <person name="Chu W."/>
            <person name="Stover N.A."/>
            <person name="Gregory B.D."/>
            <person name="Nowacki M."/>
            <person name="Derisi J."/>
            <person name="Roy S.W."/>
            <person name="Marshall W.F."/>
            <person name="Sood P."/>
        </authorList>
    </citation>
    <scope>NUCLEOTIDE SEQUENCE [LARGE SCALE GENOMIC DNA]</scope>
    <source>
        <strain evidence="11">WM001</strain>
    </source>
</reference>
<dbReference type="PANTHER" id="PTHR22811">
    <property type="entry name" value="TRANSMEMBRANE EMP24 DOMAIN-CONTAINING PROTEIN"/>
    <property type="match status" value="1"/>
</dbReference>
<evidence type="ECO:0000256" key="2">
    <source>
        <dbReference type="ARBA" id="ARBA00007104"/>
    </source>
</evidence>
<feature type="transmembrane region" description="Helical" evidence="8">
    <location>
        <begin position="165"/>
        <end position="191"/>
    </location>
</feature>
<evidence type="ECO:0000259" key="10">
    <source>
        <dbReference type="PROSITE" id="PS50866"/>
    </source>
</evidence>
<evidence type="ECO:0000313" key="12">
    <source>
        <dbReference type="Proteomes" id="UP000187209"/>
    </source>
</evidence>
<dbReference type="Pfam" id="PF01105">
    <property type="entry name" value="EMP24_GP25L"/>
    <property type="match status" value="1"/>
</dbReference>
<evidence type="ECO:0000256" key="9">
    <source>
        <dbReference type="SAM" id="SignalP"/>
    </source>
</evidence>
<comment type="caution">
    <text evidence="11">The sequence shown here is derived from an EMBL/GenBank/DDBJ whole genome shotgun (WGS) entry which is preliminary data.</text>
</comment>
<evidence type="ECO:0000256" key="1">
    <source>
        <dbReference type="ARBA" id="ARBA00004479"/>
    </source>
</evidence>
<proteinExistence type="inferred from homology"/>
<organism evidence="11 12">
    <name type="scientific">Stentor coeruleus</name>
    <dbReference type="NCBI Taxonomy" id="5963"/>
    <lineage>
        <taxon>Eukaryota</taxon>
        <taxon>Sar</taxon>
        <taxon>Alveolata</taxon>
        <taxon>Ciliophora</taxon>
        <taxon>Postciliodesmatophora</taxon>
        <taxon>Heterotrichea</taxon>
        <taxon>Heterotrichida</taxon>
        <taxon>Stentoridae</taxon>
        <taxon>Stentor</taxon>
    </lineage>
</organism>
<accession>A0A1R2BUI7</accession>
<evidence type="ECO:0000256" key="5">
    <source>
        <dbReference type="ARBA" id="ARBA00022989"/>
    </source>
</evidence>
<feature type="signal peptide" evidence="9">
    <location>
        <begin position="1"/>
        <end position="16"/>
    </location>
</feature>
<dbReference type="OrthoDB" id="62956at2759"/>
<evidence type="ECO:0000313" key="11">
    <source>
        <dbReference type="EMBL" id="OMJ80317.1"/>
    </source>
</evidence>
<name>A0A1R2BUI7_9CILI</name>
<feature type="chain" id="PRO_5013226694" description="GOLD domain-containing protein" evidence="9">
    <location>
        <begin position="17"/>
        <end position="199"/>
    </location>
</feature>
<dbReference type="SMART" id="SM01190">
    <property type="entry name" value="EMP24_GP25L"/>
    <property type="match status" value="1"/>
</dbReference>
<dbReference type="Proteomes" id="UP000187209">
    <property type="component" value="Unassembled WGS sequence"/>
</dbReference>
<dbReference type="InterPro" id="IPR015720">
    <property type="entry name" value="Emp24-like"/>
</dbReference>
<evidence type="ECO:0000256" key="8">
    <source>
        <dbReference type="SAM" id="Phobius"/>
    </source>
</evidence>
<keyword evidence="4 9" id="KW-0732">Signal</keyword>
<evidence type="ECO:0000256" key="6">
    <source>
        <dbReference type="ARBA" id="ARBA00023136"/>
    </source>
</evidence>
<keyword evidence="12" id="KW-1185">Reference proteome</keyword>
<feature type="domain" description="GOLD" evidence="10">
    <location>
        <begin position="27"/>
        <end position="139"/>
    </location>
</feature>
<keyword evidence="6 8" id="KW-0472">Membrane</keyword>
<evidence type="ECO:0000256" key="3">
    <source>
        <dbReference type="ARBA" id="ARBA00022692"/>
    </source>
</evidence>
<dbReference type="PROSITE" id="PS50866">
    <property type="entry name" value="GOLD"/>
    <property type="match status" value="1"/>
</dbReference>
<dbReference type="InterPro" id="IPR009038">
    <property type="entry name" value="GOLD_dom"/>
</dbReference>
<evidence type="ECO:0000256" key="7">
    <source>
        <dbReference type="RuleBase" id="RU003827"/>
    </source>
</evidence>